<organism evidence="3 4">
    <name type="scientific">Skeletonema marinoi</name>
    <dbReference type="NCBI Taxonomy" id="267567"/>
    <lineage>
        <taxon>Eukaryota</taxon>
        <taxon>Sar</taxon>
        <taxon>Stramenopiles</taxon>
        <taxon>Ochrophyta</taxon>
        <taxon>Bacillariophyta</taxon>
        <taxon>Coscinodiscophyceae</taxon>
        <taxon>Thalassiosirophycidae</taxon>
        <taxon>Thalassiosirales</taxon>
        <taxon>Skeletonemataceae</taxon>
        <taxon>Skeletonema</taxon>
        <taxon>Skeletonema marinoi-dohrnii complex</taxon>
    </lineage>
</organism>
<dbReference type="SUPFAM" id="SSF68906">
    <property type="entry name" value="SAP domain"/>
    <property type="match status" value="1"/>
</dbReference>
<dbReference type="Proteomes" id="UP001224775">
    <property type="component" value="Unassembled WGS sequence"/>
</dbReference>
<evidence type="ECO:0000313" key="4">
    <source>
        <dbReference type="Proteomes" id="UP001224775"/>
    </source>
</evidence>
<dbReference type="InterPro" id="IPR021139">
    <property type="entry name" value="NYN"/>
</dbReference>
<dbReference type="CDD" id="cd18722">
    <property type="entry name" value="PIN_NicB-like"/>
    <property type="match status" value="1"/>
</dbReference>
<dbReference type="Pfam" id="PF01936">
    <property type="entry name" value="NYN"/>
    <property type="match status" value="1"/>
</dbReference>
<dbReference type="EMBL" id="JATAAI010000001">
    <property type="protein sequence ID" value="KAK1748969.1"/>
    <property type="molecule type" value="Genomic_DNA"/>
</dbReference>
<sequence>MMMTKQRISRIHMCDCSRHIISSKKCFFLQKNCIIILLLFISRSVALIIPSNSIPVTNRRIQSYSNKENVAVLFSRLDKFDSEPSTAQDVADDDDVDYATIDTKQDREKDDLTEEEDEADDYIGKFISDALEEKSSTDEKSSEDEPSAIIETKRMIEKQQEQIDLLMNMVKQQNQGQLSPSSQGDNSRSRSSIDQSSQSLQPKPSTNVAPLKANLFIDGTWLYYSLNTRNPDRCPIIKKFGKGWQNNYKVDWLALPKLICSQMEKQRYSKTSFTKSERPIEIARIMVFTSAKRETDPNSIRMRMFRDMANANYDVHMMETVGQGEKCVDIQLAVEMLHYATVPNAYDVAILLSGDKDFVPALVRTRQKGKQLCISSMRAGCNRVLYESPHIRDYDVVWLESCLDELIVPIPAEERSRRDRAGYASVFTMMRVLRDFVEALPNNEWVSSRDIGTYLKSIQIADSNMLEELKQSHGGLRTFLMERACNLFDVQFPDERVTRTPGDHSFFVRVKGDSDETLINEFKRTQFFTKEEKIFLEEYKKDKYILDDSYQHTATSLLEMKHHPNKDGRQEADIDADLVDGASANALDYSQLTVAKLKEICREKGLPVSGKKGDLIQRLEEDRQLEYEIIKKQQKQAREAREASVKRSNRRVQTQSEKHSRSAAHVREEPSVPGNVYAASLPQLDASRYRNARVKKDTAVDPAVKSHLEALVKEYLTASGGTAGSRDIGRYLAANSDSRRGNRSALTELKETYGSLLTFILTKQNSFLVLDKSPGYGGDEGFPIKLIK</sequence>
<dbReference type="AlphaFoldDB" id="A0AAD8YP00"/>
<feature type="compositionally biased region" description="Basic and acidic residues" evidence="1">
    <location>
        <begin position="656"/>
        <end position="670"/>
    </location>
</feature>
<dbReference type="InterPro" id="IPR003034">
    <property type="entry name" value="SAP_dom"/>
</dbReference>
<proteinExistence type="predicted"/>
<dbReference type="Gene3D" id="1.10.720.30">
    <property type="entry name" value="SAP domain"/>
    <property type="match status" value="1"/>
</dbReference>
<dbReference type="PROSITE" id="PS50800">
    <property type="entry name" value="SAP"/>
    <property type="match status" value="1"/>
</dbReference>
<gene>
    <name evidence="3" type="ORF">QTG54_000908</name>
</gene>
<dbReference type="Pfam" id="PF02037">
    <property type="entry name" value="SAP"/>
    <property type="match status" value="1"/>
</dbReference>
<evidence type="ECO:0000313" key="3">
    <source>
        <dbReference type="EMBL" id="KAK1748969.1"/>
    </source>
</evidence>
<reference evidence="3" key="1">
    <citation type="submission" date="2023-06" db="EMBL/GenBank/DDBJ databases">
        <title>Survivors Of The Sea: Transcriptome response of Skeletonema marinoi to long-term dormancy.</title>
        <authorList>
            <person name="Pinder M.I.M."/>
            <person name="Kourtchenko O."/>
            <person name="Robertson E.K."/>
            <person name="Larsson T."/>
            <person name="Maumus F."/>
            <person name="Osuna-Cruz C.M."/>
            <person name="Vancaester E."/>
            <person name="Stenow R."/>
            <person name="Vandepoele K."/>
            <person name="Ploug H."/>
            <person name="Bruchert V."/>
            <person name="Godhe A."/>
            <person name="Topel M."/>
        </authorList>
    </citation>
    <scope>NUCLEOTIDE SEQUENCE</scope>
    <source>
        <strain evidence="3">R05AC</strain>
    </source>
</reference>
<dbReference type="InterPro" id="IPR036361">
    <property type="entry name" value="SAP_dom_sf"/>
</dbReference>
<accession>A0AAD8YP00</accession>
<feature type="domain" description="SAP" evidence="2">
    <location>
        <begin position="589"/>
        <end position="623"/>
    </location>
</feature>
<dbReference type="SMART" id="SM00513">
    <property type="entry name" value="SAP"/>
    <property type="match status" value="1"/>
</dbReference>
<protein>
    <recommendedName>
        <fullName evidence="2">SAP domain-containing protein</fullName>
    </recommendedName>
</protein>
<name>A0AAD8YP00_9STRA</name>
<feature type="region of interest" description="Disordered" evidence="1">
    <location>
        <begin position="84"/>
        <end position="119"/>
    </location>
</feature>
<evidence type="ECO:0000259" key="2">
    <source>
        <dbReference type="PROSITE" id="PS50800"/>
    </source>
</evidence>
<dbReference type="GO" id="GO:0004540">
    <property type="term" value="F:RNA nuclease activity"/>
    <property type="evidence" value="ECO:0007669"/>
    <property type="project" value="InterPro"/>
</dbReference>
<comment type="caution">
    <text evidence="3">The sequence shown here is derived from an EMBL/GenBank/DDBJ whole genome shotgun (WGS) entry which is preliminary data.</text>
</comment>
<evidence type="ECO:0000256" key="1">
    <source>
        <dbReference type="SAM" id="MobiDB-lite"/>
    </source>
</evidence>
<feature type="region of interest" description="Disordered" evidence="1">
    <location>
        <begin position="639"/>
        <end position="671"/>
    </location>
</feature>
<feature type="region of interest" description="Disordered" evidence="1">
    <location>
        <begin position="173"/>
        <end position="206"/>
    </location>
</feature>
<keyword evidence="4" id="KW-1185">Reference proteome</keyword>
<feature type="compositionally biased region" description="Low complexity" evidence="1">
    <location>
        <begin position="179"/>
        <end position="199"/>
    </location>
</feature>
<dbReference type="Gene3D" id="3.40.50.1010">
    <property type="entry name" value="5'-nuclease"/>
    <property type="match status" value="1"/>
</dbReference>